<name>A0ABT1L5P4_9GAMM</name>
<dbReference type="EMBL" id="JAKUDN010000002">
    <property type="protein sequence ID" value="MCP8352050.1"/>
    <property type="molecule type" value="Genomic_DNA"/>
</dbReference>
<reference evidence="1 2" key="1">
    <citation type="journal article" date="2022" name="Nat. Microbiol.">
        <title>The microbiome of a bacterivorous marine choanoflagellate contains a resource-demanding obligate bacterial associate.</title>
        <authorList>
            <person name="Needham D.M."/>
            <person name="Poirier C."/>
            <person name="Bachy C."/>
            <person name="George E.E."/>
            <person name="Wilken S."/>
            <person name="Yung C.C.M."/>
            <person name="Limardo A.J."/>
            <person name="Morando M."/>
            <person name="Sudek L."/>
            <person name="Malmstrom R.R."/>
            <person name="Keeling P.J."/>
            <person name="Santoro A.E."/>
            <person name="Worden A.Z."/>
        </authorList>
    </citation>
    <scope>NUCLEOTIDE SEQUENCE [LARGE SCALE GENOMIC DNA]</scope>
    <source>
        <strain evidence="1 2">Comchoano-2</strain>
    </source>
</reference>
<comment type="caution">
    <text evidence="1">The sequence shown here is derived from an EMBL/GenBank/DDBJ whole genome shotgun (WGS) entry which is preliminary data.</text>
</comment>
<gene>
    <name evidence="1" type="ORF">MKS91_01955</name>
</gene>
<sequence>MIDLIIIKWKLNMLNMSKEKKVIPPVASSAGLTREDRCARFSNQRGISANALEIREHGFSFLEDADSSLSILENIEALVTSKPLEKKSAKLKSELTAIKGAGTKALQDDRLRAAVKIFSKDGVAKSLTDIRAAGDKFYTTTAAKPNWLFAISCLTLHESDIEAKGTKTINGVVSVSDVAHTISTYKTFTSLYKHGSTNALLGIDYPGNSEYSMILCQTADEIAKHKADCTEKCTCSHATIFSRANHDVIDRTDIHYTLDLELVDSTQCTADAAANFKGSDTYKNHVAITKSRGKTLGLKASLVEKGYIPATSKCREQGAIVIARDFLKSQTALDKTQEEVLNALDTACKSMQKQTYKLHYFFQVFSNSTINFSGLSARKGSQTTCVSADELEHGTSIGLLSSDTVKTHLNPATEKIQHIVDYLSQYKSKYDAPTTKIQRWYKEQRILNKWKAVVDTATIQSKASRDCVLVR</sequence>
<keyword evidence="2" id="KW-1185">Reference proteome</keyword>
<accession>A0ABT1L5P4</accession>
<organism evidence="1 2">
    <name type="scientific">Candidatus Synchoanobacter obligatus</name>
    <dbReference type="NCBI Taxonomy" id="2919597"/>
    <lineage>
        <taxon>Bacteria</taxon>
        <taxon>Pseudomonadati</taxon>
        <taxon>Pseudomonadota</taxon>
        <taxon>Gammaproteobacteria</taxon>
        <taxon>Candidatus Comchoanobacterales</taxon>
        <taxon>Candidatus Comchoanobacteraceae</taxon>
        <taxon>Candidatus Synchoanobacter</taxon>
    </lineage>
</organism>
<dbReference type="Proteomes" id="UP001320768">
    <property type="component" value="Unassembled WGS sequence"/>
</dbReference>
<proteinExistence type="predicted"/>
<dbReference type="RefSeq" id="WP_258569160.1">
    <property type="nucleotide sequence ID" value="NZ_JAKUDN010000002.1"/>
</dbReference>
<protein>
    <submittedName>
        <fullName evidence="1">Uncharacterized protein</fullName>
    </submittedName>
</protein>
<evidence type="ECO:0000313" key="2">
    <source>
        <dbReference type="Proteomes" id="UP001320768"/>
    </source>
</evidence>
<evidence type="ECO:0000313" key="1">
    <source>
        <dbReference type="EMBL" id="MCP8352050.1"/>
    </source>
</evidence>